<sequence>MLYYTLVFLFISLVSCQPTPISGPLITPLPQTYTFGSGVIRLNTGFFDIAANIESDLLNNAILRYQKLFFPFGVGYPTNNPIATLNIKVSSDSEILQLYVSENYTISVEMVGQSPQLEIIADTIFGAMRALETFSQLISYDAQSQSYSIPFVPIYIDDFPRFPWRGLQIDTGRHFIPTSFLMHIIESCAYSKLNTLHWHVSDGESFPAESKSLPNITLGAFGPLAIYTIADMEEIVAYGLSWGVRVLPEFDVPAHSFSWSTAFPGIMANCPGDSDLDGWPLSPALPEAYDLISKIYTDMSEIFIDKYFHSGGDELPYACWDNDPVIANWMTQNNFSTTQAEQYFEDQITNILDGLQKTKVIWHDPFANGCEVRKDTVLQVWDNAQMAQQVVNAGIRAIVSYDWYLDMQIPVPGHTHYEYEDTWLDFYAADPLMGVTTNTELVIGGESCMWGEQVDHRNFDVRVWPRTIAIAERLWSNENVTDTNKALTRFDPFSCHISNRGINSGPLYPDYCLLTSDFSQYSHQPRFKLTKEQIKNIYNSQK</sequence>
<organism evidence="14 15">
    <name type="scientific">Heterostelium pallidum (strain ATCC 26659 / Pp 5 / PN500)</name>
    <name type="common">Cellular slime mold</name>
    <name type="synonym">Polysphondylium pallidum</name>
    <dbReference type="NCBI Taxonomy" id="670386"/>
    <lineage>
        <taxon>Eukaryota</taxon>
        <taxon>Amoebozoa</taxon>
        <taxon>Evosea</taxon>
        <taxon>Eumycetozoa</taxon>
        <taxon>Dictyostelia</taxon>
        <taxon>Acytosteliales</taxon>
        <taxon>Acytosteliaceae</taxon>
        <taxon>Heterostelium</taxon>
    </lineage>
</organism>
<keyword evidence="7" id="KW-0458">Lysosome</keyword>
<keyword evidence="5 9" id="KW-0378">Hydrolase</keyword>
<evidence type="ECO:0000256" key="9">
    <source>
        <dbReference type="PIRNR" id="PIRNR001093"/>
    </source>
</evidence>
<dbReference type="GO" id="GO:0030203">
    <property type="term" value="P:glycosaminoglycan metabolic process"/>
    <property type="evidence" value="ECO:0007669"/>
    <property type="project" value="TreeGrafter"/>
</dbReference>
<comment type="caution">
    <text evidence="14">The sequence shown here is derived from an EMBL/GenBank/DDBJ whole genome shotgun (WGS) entry which is preliminary data.</text>
</comment>
<dbReference type="OMA" id="STSYYNW"/>
<dbReference type="Gene3D" id="3.30.379.10">
    <property type="entry name" value="Chitobiase/beta-hexosaminidase domain 2-like"/>
    <property type="match status" value="1"/>
</dbReference>
<evidence type="ECO:0000256" key="2">
    <source>
        <dbReference type="ARBA" id="ARBA00004371"/>
    </source>
</evidence>
<dbReference type="Proteomes" id="UP000001396">
    <property type="component" value="Unassembled WGS sequence"/>
</dbReference>
<dbReference type="RefSeq" id="XP_020430683.1">
    <property type="nucleotide sequence ID" value="XM_020580008.1"/>
</dbReference>
<dbReference type="InterPro" id="IPR017853">
    <property type="entry name" value="GH"/>
</dbReference>
<evidence type="ECO:0000256" key="1">
    <source>
        <dbReference type="ARBA" id="ARBA00001231"/>
    </source>
</evidence>
<dbReference type="AlphaFoldDB" id="D3BKX9"/>
<gene>
    <name evidence="14" type="ORF">PPL_09211</name>
</gene>
<feature type="domain" description="Glycoside hydrolase family 20 catalytic" evidence="12">
    <location>
        <begin position="162"/>
        <end position="477"/>
    </location>
</feature>
<evidence type="ECO:0000259" key="13">
    <source>
        <dbReference type="Pfam" id="PF14845"/>
    </source>
</evidence>
<dbReference type="GO" id="GO:0016020">
    <property type="term" value="C:membrane"/>
    <property type="evidence" value="ECO:0007669"/>
    <property type="project" value="TreeGrafter"/>
</dbReference>
<dbReference type="SUPFAM" id="SSF51445">
    <property type="entry name" value="(Trans)glycosidases"/>
    <property type="match status" value="1"/>
</dbReference>
<feature type="signal peptide" evidence="11">
    <location>
        <begin position="1"/>
        <end position="16"/>
    </location>
</feature>
<feature type="chain" id="PRO_5003041329" description="Beta-hexosaminidase" evidence="11">
    <location>
        <begin position="17"/>
        <end position="542"/>
    </location>
</feature>
<evidence type="ECO:0000256" key="10">
    <source>
        <dbReference type="PIRSR" id="PIRSR001093-1"/>
    </source>
</evidence>
<dbReference type="PIRSF" id="PIRSF001093">
    <property type="entry name" value="B-hxosamndse_ab_euk"/>
    <property type="match status" value="1"/>
</dbReference>
<dbReference type="Gene3D" id="3.20.20.80">
    <property type="entry name" value="Glycosidases"/>
    <property type="match status" value="1"/>
</dbReference>
<evidence type="ECO:0000256" key="3">
    <source>
        <dbReference type="ARBA" id="ARBA00006285"/>
    </source>
</evidence>
<evidence type="ECO:0000256" key="5">
    <source>
        <dbReference type="ARBA" id="ARBA00022801"/>
    </source>
</evidence>
<protein>
    <recommendedName>
        <fullName evidence="9">Beta-hexosaminidase</fullName>
        <ecNumber evidence="9">3.2.1.52</ecNumber>
    </recommendedName>
</protein>
<evidence type="ECO:0000256" key="7">
    <source>
        <dbReference type="ARBA" id="ARBA00023228"/>
    </source>
</evidence>
<evidence type="ECO:0000313" key="15">
    <source>
        <dbReference type="Proteomes" id="UP000001396"/>
    </source>
</evidence>
<dbReference type="Pfam" id="PF00728">
    <property type="entry name" value="Glyco_hydro_20"/>
    <property type="match status" value="1"/>
</dbReference>
<evidence type="ECO:0000256" key="6">
    <source>
        <dbReference type="ARBA" id="ARBA00023180"/>
    </source>
</evidence>
<evidence type="ECO:0000256" key="4">
    <source>
        <dbReference type="ARBA" id="ARBA00022729"/>
    </source>
</evidence>
<dbReference type="Pfam" id="PF14845">
    <property type="entry name" value="Glycohydro_20b2"/>
    <property type="match status" value="1"/>
</dbReference>
<dbReference type="PRINTS" id="PR00738">
    <property type="entry name" value="GLHYDRLASE20"/>
</dbReference>
<dbReference type="EMBL" id="ADBJ01000038">
    <property type="protein sequence ID" value="EFA78559.1"/>
    <property type="molecule type" value="Genomic_DNA"/>
</dbReference>
<keyword evidence="15" id="KW-1185">Reference proteome</keyword>
<reference evidence="14 15" key="1">
    <citation type="journal article" date="2011" name="Genome Res.">
        <title>Phylogeny-wide analysis of social amoeba genomes highlights ancient origins for complex intercellular communication.</title>
        <authorList>
            <person name="Heidel A.J."/>
            <person name="Lawal H.M."/>
            <person name="Felder M."/>
            <person name="Schilde C."/>
            <person name="Helps N.R."/>
            <person name="Tunggal B."/>
            <person name="Rivero F."/>
            <person name="John U."/>
            <person name="Schleicher M."/>
            <person name="Eichinger L."/>
            <person name="Platzer M."/>
            <person name="Noegel A.A."/>
            <person name="Schaap P."/>
            <person name="Gloeckner G."/>
        </authorList>
    </citation>
    <scope>NUCLEOTIDE SEQUENCE [LARGE SCALE GENOMIC DNA]</scope>
    <source>
        <strain evidence="15">ATCC 26659 / Pp 5 / PN500</strain>
    </source>
</reference>
<accession>D3BKX9</accession>
<dbReference type="PANTHER" id="PTHR22600:SF54">
    <property type="entry name" value="BETA-HEXOSAMINIDASE SUBUNIT A1-RELATED"/>
    <property type="match status" value="1"/>
</dbReference>
<comment type="catalytic activity">
    <reaction evidence="1 9">
        <text>Hydrolysis of terminal non-reducing N-acetyl-D-hexosamine residues in N-acetyl-beta-D-hexosaminides.</text>
        <dbReference type="EC" id="3.2.1.52"/>
    </reaction>
</comment>
<proteinExistence type="inferred from homology"/>
<dbReference type="GeneID" id="31364686"/>
<dbReference type="InterPro" id="IPR029018">
    <property type="entry name" value="Hex-like_dom2"/>
</dbReference>
<dbReference type="InterPro" id="IPR029019">
    <property type="entry name" value="HEX_eukaryotic_N"/>
</dbReference>
<dbReference type="InterPro" id="IPR015883">
    <property type="entry name" value="Glyco_hydro_20_cat"/>
</dbReference>
<dbReference type="GO" id="GO:0005764">
    <property type="term" value="C:lysosome"/>
    <property type="evidence" value="ECO:0007669"/>
    <property type="project" value="UniProtKB-SubCell"/>
</dbReference>
<comment type="similarity">
    <text evidence="3 9">Belongs to the glycosyl hydrolase 20 family.</text>
</comment>
<evidence type="ECO:0000256" key="8">
    <source>
        <dbReference type="ARBA" id="ARBA00023295"/>
    </source>
</evidence>
<name>D3BKX9_HETP5</name>
<evidence type="ECO:0000313" key="14">
    <source>
        <dbReference type="EMBL" id="EFA78559.1"/>
    </source>
</evidence>
<dbReference type="GO" id="GO:0005975">
    <property type="term" value="P:carbohydrate metabolic process"/>
    <property type="evidence" value="ECO:0007669"/>
    <property type="project" value="InterPro"/>
</dbReference>
<feature type="active site" description="Proton donor" evidence="10">
    <location>
        <position position="314"/>
    </location>
</feature>
<dbReference type="InParanoid" id="D3BKX9"/>
<dbReference type="FunFam" id="3.20.20.80:FF:000063">
    <property type="entry name" value="Beta-hexosaminidase"/>
    <property type="match status" value="1"/>
</dbReference>
<dbReference type="SUPFAM" id="SSF55545">
    <property type="entry name" value="beta-N-acetylhexosaminidase-like domain"/>
    <property type="match status" value="1"/>
</dbReference>
<comment type="subcellular location">
    <subcellularLocation>
        <location evidence="2">Lysosome</location>
    </subcellularLocation>
</comment>
<evidence type="ECO:0000259" key="12">
    <source>
        <dbReference type="Pfam" id="PF00728"/>
    </source>
</evidence>
<feature type="domain" description="Beta-hexosaminidase eukaryotic type N-terminal" evidence="13">
    <location>
        <begin position="26"/>
        <end position="137"/>
    </location>
</feature>
<dbReference type="GO" id="GO:0004563">
    <property type="term" value="F:beta-N-acetylhexosaminidase activity"/>
    <property type="evidence" value="ECO:0007669"/>
    <property type="project" value="UniProtKB-EC"/>
</dbReference>
<dbReference type="EC" id="3.2.1.52" evidence="9"/>
<keyword evidence="4 11" id="KW-0732">Signal</keyword>
<keyword evidence="8 9" id="KW-0326">Glycosidase</keyword>
<evidence type="ECO:0000256" key="11">
    <source>
        <dbReference type="SAM" id="SignalP"/>
    </source>
</evidence>
<dbReference type="STRING" id="670386.D3BKX9"/>
<dbReference type="PANTHER" id="PTHR22600">
    <property type="entry name" value="BETA-HEXOSAMINIDASE"/>
    <property type="match status" value="1"/>
</dbReference>
<dbReference type="InterPro" id="IPR025705">
    <property type="entry name" value="Beta_hexosaminidase_sua/sub"/>
</dbReference>
<keyword evidence="6" id="KW-0325">Glycoprotein</keyword>